<evidence type="ECO:0000256" key="1">
    <source>
        <dbReference type="SAM" id="Phobius"/>
    </source>
</evidence>
<dbReference type="SUPFAM" id="SSF103481">
    <property type="entry name" value="Multidrug resistance efflux transporter EmrE"/>
    <property type="match status" value="2"/>
</dbReference>
<keyword evidence="1" id="KW-1133">Transmembrane helix</keyword>
<feature type="transmembrane region" description="Helical" evidence="1">
    <location>
        <begin position="257"/>
        <end position="277"/>
    </location>
</feature>
<dbReference type="GO" id="GO:0016020">
    <property type="term" value="C:membrane"/>
    <property type="evidence" value="ECO:0007669"/>
    <property type="project" value="InterPro"/>
</dbReference>
<feature type="domain" description="EamA" evidence="2">
    <location>
        <begin position="164"/>
        <end position="294"/>
    </location>
</feature>
<dbReference type="EMBL" id="FKBS01000029">
    <property type="protein sequence ID" value="SAI54347.1"/>
    <property type="molecule type" value="Genomic_DNA"/>
</dbReference>
<name>A0A157R8T4_9BORD</name>
<organism evidence="3 4">
    <name type="scientific">Bordetella ansorpii</name>
    <dbReference type="NCBI Taxonomy" id="288768"/>
    <lineage>
        <taxon>Bacteria</taxon>
        <taxon>Pseudomonadati</taxon>
        <taxon>Pseudomonadota</taxon>
        <taxon>Betaproteobacteria</taxon>
        <taxon>Burkholderiales</taxon>
        <taxon>Alcaligenaceae</taxon>
        <taxon>Bordetella</taxon>
    </lineage>
</organism>
<feature type="transmembrane region" description="Helical" evidence="1">
    <location>
        <begin position="161"/>
        <end position="182"/>
    </location>
</feature>
<dbReference type="InterPro" id="IPR037185">
    <property type="entry name" value="EmrE-like"/>
</dbReference>
<dbReference type="Pfam" id="PF00892">
    <property type="entry name" value="EamA"/>
    <property type="match status" value="2"/>
</dbReference>
<sequence>MPGAQPAPAASRAAVPTTRPMTGISLLVLSLFTLSCLDGSGKWLMAAGVPLLILSWVRYAMHLVLVLALLVPRRGWRVVRSVSPRDQMMRGGAMLCATLMFFNTLHYIPQAEATAIGFLAPLIVLASAPWLLNEPPRLSRWVAAGIAFTGVLIVIRPGGGLPLAGVISGLLTACCFAAQYICTRRVARDDPYTSLVWSGGVGTVVLTFAMPIALPPALPALQALDLWTWLALLSTGVTGALGHLLQIGAYRNAPASILAPFTYLQIISATTVGWLMWGHFPDSLTWVGIAVICSSGMGIGALEWRRARRAALAR</sequence>
<dbReference type="AlphaFoldDB" id="A0A157R8T4"/>
<feature type="transmembrane region" description="Helical" evidence="1">
    <location>
        <begin position="194"/>
        <end position="214"/>
    </location>
</feature>
<feature type="domain" description="EamA" evidence="2">
    <location>
        <begin position="22"/>
        <end position="155"/>
    </location>
</feature>
<dbReference type="RefSeq" id="WP_066419508.1">
    <property type="nucleotide sequence ID" value="NZ_FKBS01000029.1"/>
</dbReference>
<dbReference type="OrthoDB" id="8584557at2"/>
<evidence type="ECO:0000259" key="2">
    <source>
        <dbReference type="Pfam" id="PF00892"/>
    </source>
</evidence>
<feature type="transmembrane region" description="Helical" evidence="1">
    <location>
        <begin position="283"/>
        <end position="304"/>
    </location>
</feature>
<evidence type="ECO:0000313" key="3">
    <source>
        <dbReference type="EMBL" id="SAI54347.1"/>
    </source>
</evidence>
<gene>
    <name evidence="3" type="ORF">SAMEA1982600_04469</name>
</gene>
<feature type="transmembrane region" description="Helical" evidence="1">
    <location>
        <begin position="114"/>
        <end position="131"/>
    </location>
</feature>
<protein>
    <submittedName>
        <fullName evidence="3">Integral membrane protein</fullName>
    </submittedName>
</protein>
<evidence type="ECO:0000313" key="4">
    <source>
        <dbReference type="Proteomes" id="UP000077037"/>
    </source>
</evidence>
<keyword evidence="1" id="KW-0472">Membrane</keyword>
<keyword evidence="1" id="KW-0812">Transmembrane</keyword>
<dbReference type="Proteomes" id="UP000077037">
    <property type="component" value="Unassembled WGS sequence"/>
</dbReference>
<proteinExistence type="predicted"/>
<feature type="transmembrane region" description="Helical" evidence="1">
    <location>
        <begin position="138"/>
        <end position="155"/>
    </location>
</feature>
<reference evidence="3 4" key="1">
    <citation type="submission" date="2016-03" db="EMBL/GenBank/DDBJ databases">
        <authorList>
            <consortium name="Pathogen Informatics"/>
        </authorList>
    </citation>
    <scope>NUCLEOTIDE SEQUENCE [LARGE SCALE GENOMIC DNA]</scope>
    <source>
        <strain evidence="3 4">NCTC13364</strain>
    </source>
</reference>
<feature type="transmembrane region" description="Helical" evidence="1">
    <location>
        <begin position="226"/>
        <end position="245"/>
    </location>
</feature>
<dbReference type="PANTHER" id="PTHR22911">
    <property type="entry name" value="ACYL-MALONYL CONDENSING ENZYME-RELATED"/>
    <property type="match status" value="1"/>
</dbReference>
<dbReference type="InterPro" id="IPR000620">
    <property type="entry name" value="EamA_dom"/>
</dbReference>
<dbReference type="PANTHER" id="PTHR22911:SF103">
    <property type="entry name" value="BLR2811 PROTEIN"/>
    <property type="match status" value="1"/>
</dbReference>
<accession>A0A157R8T4</accession>
<feature type="transmembrane region" description="Helical" evidence="1">
    <location>
        <begin position="91"/>
        <end position="108"/>
    </location>
</feature>
<feature type="transmembrane region" description="Helical" evidence="1">
    <location>
        <begin position="49"/>
        <end position="71"/>
    </location>
</feature>